<dbReference type="NCBIfam" id="TIGR03425">
    <property type="entry name" value="urea_degr_2"/>
    <property type="match status" value="1"/>
</dbReference>
<dbReference type="InterPro" id="IPR017792">
    <property type="entry name" value="UAAP1"/>
</dbReference>
<sequence length="278" mass="29203">MTGSTATTGGARAHARAQGGTVVACMPTVPATGLAEPPQGVDAADLVWAETVPGGGYAHRRLAAGTALRLTDLDGDACVSVLLFSADEPWERLNVADTVKVLWQAYVAEGHLLLSDQGRVLASVTTAAHGRSDTFCGTSTLARNTERYGDGAAHGPSPAGRELFTLAAAKHGLGRRDLPPSISFFQGVRVDGDGAFQWLGSAGPGSSVELRTEMPVVVLLVNVPHPVDPRPAYTCTPVQVRAWKDRRTAPGDPLWTRTPEGERAFHNTADHLTARGLS</sequence>
<dbReference type="PANTHER" id="PTHR31527">
    <property type="entry name" value="RE64534P"/>
    <property type="match status" value="1"/>
</dbReference>
<evidence type="ECO:0000259" key="1">
    <source>
        <dbReference type="Pfam" id="PF09347"/>
    </source>
</evidence>
<dbReference type="EMBL" id="BONF01000017">
    <property type="protein sequence ID" value="GIF81945.1"/>
    <property type="molecule type" value="Genomic_DNA"/>
</dbReference>
<name>A0A8J3JN24_9ACTN</name>
<evidence type="ECO:0000313" key="3">
    <source>
        <dbReference type="Proteomes" id="UP000601223"/>
    </source>
</evidence>
<gene>
    <name evidence="2" type="ORF">Cba03nite_32940</name>
</gene>
<proteinExistence type="predicted"/>
<feature type="domain" description="DUF1989" evidence="1">
    <location>
        <begin position="50"/>
        <end position="217"/>
    </location>
</feature>
<dbReference type="Pfam" id="PF09347">
    <property type="entry name" value="DUF1989"/>
    <property type="match status" value="1"/>
</dbReference>
<comment type="caution">
    <text evidence="2">The sequence shown here is derived from an EMBL/GenBank/DDBJ whole genome shotgun (WGS) entry which is preliminary data.</text>
</comment>
<reference evidence="2 3" key="1">
    <citation type="submission" date="2021-01" db="EMBL/GenBank/DDBJ databases">
        <title>Whole genome shotgun sequence of Catellatospora bangladeshensis NBRC 107357.</title>
        <authorList>
            <person name="Komaki H."/>
            <person name="Tamura T."/>
        </authorList>
    </citation>
    <scope>NUCLEOTIDE SEQUENCE [LARGE SCALE GENOMIC DNA]</scope>
    <source>
        <strain evidence="2 3">NBRC 107357</strain>
    </source>
</reference>
<dbReference type="InterPro" id="IPR018959">
    <property type="entry name" value="DUF1989"/>
</dbReference>
<evidence type="ECO:0000313" key="2">
    <source>
        <dbReference type="EMBL" id="GIF81945.1"/>
    </source>
</evidence>
<dbReference type="Proteomes" id="UP000601223">
    <property type="component" value="Unassembled WGS sequence"/>
</dbReference>
<protein>
    <submittedName>
        <fullName evidence="2">Urea carboxylase</fullName>
    </submittedName>
</protein>
<keyword evidence="3" id="KW-1185">Reference proteome</keyword>
<dbReference type="PANTHER" id="PTHR31527:SF0">
    <property type="entry name" value="RE64534P"/>
    <property type="match status" value="1"/>
</dbReference>
<dbReference type="AlphaFoldDB" id="A0A8J3JN24"/>
<accession>A0A8J3JN24</accession>
<dbReference type="RefSeq" id="WP_239125787.1">
    <property type="nucleotide sequence ID" value="NZ_BONF01000017.1"/>
</dbReference>
<organism evidence="2 3">
    <name type="scientific">Catellatospora bangladeshensis</name>
    <dbReference type="NCBI Taxonomy" id="310355"/>
    <lineage>
        <taxon>Bacteria</taxon>
        <taxon>Bacillati</taxon>
        <taxon>Actinomycetota</taxon>
        <taxon>Actinomycetes</taxon>
        <taxon>Micromonosporales</taxon>
        <taxon>Micromonosporaceae</taxon>
        <taxon>Catellatospora</taxon>
    </lineage>
</organism>